<dbReference type="PANTHER" id="PTHR47773:SF1">
    <property type="entry name" value="C2H2-TYPE DOMAIN-CONTAINING PROTEIN"/>
    <property type="match status" value="1"/>
</dbReference>
<evidence type="ECO:0000313" key="2">
    <source>
        <dbReference type="Proteomes" id="UP000515129"/>
    </source>
</evidence>
<dbReference type="SUPFAM" id="SSF56672">
    <property type="entry name" value="DNA/RNA polymerases"/>
    <property type="match status" value="1"/>
</dbReference>
<dbReference type="AlphaFoldDB" id="A0A6P6RB01"/>
<accession>A0A6P6RB01</accession>
<dbReference type="KEGG" id="caua:113117839"/>
<evidence type="ECO:0000313" key="3">
    <source>
        <dbReference type="RefSeq" id="XP_026142551.1"/>
    </source>
</evidence>
<gene>
    <name evidence="3" type="primary">LOC113117839</name>
</gene>
<dbReference type="Proteomes" id="UP000515129">
    <property type="component" value="Chromosome 17"/>
</dbReference>
<sequence>MTLHGWIPRYLLLKMLKNRAPANQLTSPSKVTASLKGQYKRIADRVQDDPILGGLAIPLLNLNAKSISTFAAREEKKANYGATVLPKVTPHLKVLSDAPFPEAPALPTSLPPPDRPQVQYQHVHHEAGKRRGEKRGLFVEEPEPVPPVNWPVQPMVSSSSTRPREDSSDLTGVPAEFLDLRAVFSKARATSQPPHRPYNCAIDLLPGSSPPKRHLYSLSGHGQLGSSPIDLCNAYHLVRIREGDEWKTAFNTPSGHYDYLVLP</sequence>
<dbReference type="InterPro" id="IPR043502">
    <property type="entry name" value="DNA/RNA_pol_sf"/>
</dbReference>
<dbReference type="RefSeq" id="XP_026142551.1">
    <property type="nucleotide sequence ID" value="XM_026286766.1"/>
</dbReference>
<proteinExistence type="predicted"/>
<dbReference type="OrthoDB" id="10072098at2759"/>
<reference evidence="3" key="1">
    <citation type="submission" date="2025-08" db="UniProtKB">
        <authorList>
            <consortium name="RefSeq"/>
        </authorList>
    </citation>
    <scope>IDENTIFICATION</scope>
    <source>
        <strain evidence="3">Wakin</strain>
        <tissue evidence="3">Muscle</tissue>
    </source>
</reference>
<protein>
    <submittedName>
        <fullName evidence="3">Uncharacterized protein LOC113117839</fullName>
    </submittedName>
</protein>
<dbReference type="GeneID" id="113117839"/>
<organism evidence="2 3">
    <name type="scientific">Carassius auratus</name>
    <name type="common">Goldfish</name>
    <dbReference type="NCBI Taxonomy" id="7957"/>
    <lineage>
        <taxon>Eukaryota</taxon>
        <taxon>Metazoa</taxon>
        <taxon>Chordata</taxon>
        <taxon>Craniata</taxon>
        <taxon>Vertebrata</taxon>
        <taxon>Euteleostomi</taxon>
        <taxon>Actinopterygii</taxon>
        <taxon>Neopterygii</taxon>
        <taxon>Teleostei</taxon>
        <taxon>Ostariophysi</taxon>
        <taxon>Cypriniformes</taxon>
        <taxon>Cyprinidae</taxon>
        <taxon>Cyprininae</taxon>
        <taxon>Carassius</taxon>
    </lineage>
</organism>
<feature type="region of interest" description="Disordered" evidence="1">
    <location>
        <begin position="140"/>
        <end position="171"/>
    </location>
</feature>
<keyword evidence="2" id="KW-1185">Reference proteome</keyword>
<name>A0A6P6RB01_CARAU</name>
<dbReference type="PANTHER" id="PTHR47773">
    <property type="entry name" value="SI:DKEY-9I5.2-RELATED"/>
    <property type="match status" value="1"/>
</dbReference>
<evidence type="ECO:0000256" key="1">
    <source>
        <dbReference type="SAM" id="MobiDB-lite"/>
    </source>
</evidence>
<feature type="compositionally biased region" description="Low complexity" evidence="1">
    <location>
        <begin position="150"/>
        <end position="161"/>
    </location>
</feature>
<dbReference type="Gene3D" id="3.10.10.10">
    <property type="entry name" value="HIV Type 1 Reverse Transcriptase, subunit A, domain 1"/>
    <property type="match status" value="1"/>
</dbReference>